<dbReference type="AlphaFoldDB" id="A0A845SJQ0"/>
<dbReference type="RefSeq" id="WP_162368157.1">
    <property type="nucleotide sequence ID" value="NZ_WUBS01000018.1"/>
</dbReference>
<reference evidence="2 3" key="2">
    <citation type="submission" date="2020-02" db="EMBL/GenBank/DDBJ databases">
        <title>The new genus of Enterobacteriales.</title>
        <authorList>
            <person name="Kim I.S."/>
        </authorList>
    </citation>
    <scope>NUCLEOTIDE SEQUENCE [LARGE SCALE GENOMIC DNA]</scope>
    <source>
        <strain evidence="2 3">SAP-6</strain>
    </source>
</reference>
<sequence>MWSEIKPGRQQDIEVDGYRAAAYEFGAGDEAALHHPGAAKRLNLENTVADMPHPIRELHRPRAAPGQEAVAMPPRHEAMGTLGHPARQRNSGRG</sequence>
<gene>
    <name evidence="2" type="ORF">GRH90_22215</name>
</gene>
<dbReference type="Proteomes" id="UP000461443">
    <property type="component" value="Unassembled WGS sequence"/>
</dbReference>
<organism evidence="2 3">
    <name type="scientific">Acerihabitans arboris</name>
    <dbReference type="NCBI Taxonomy" id="2691583"/>
    <lineage>
        <taxon>Bacteria</taxon>
        <taxon>Pseudomonadati</taxon>
        <taxon>Pseudomonadota</taxon>
        <taxon>Gammaproteobacteria</taxon>
        <taxon>Enterobacterales</taxon>
        <taxon>Pectobacteriaceae</taxon>
        <taxon>Acerihabitans</taxon>
    </lineage>
</organism>
<accession>A0A845SJQ0</accession>
<feature type="region of interest" description="Disordered" evidence="1">
    <location>
        <begin position="63"/>
        <end position="94"/>
    </location>
</feature>
<evidence type="ECO:0000256" key="1">
    <source>
        <dbReference type="SAM" id="MobiDB-lite"/>
    </source>
</evidence>
<proteinExistence type="predicted"/>
<protein>
    <submittedName>
        <fullName evidence="2">Uncharacterized protein</fullName>
    </submittedName>
</protein>
<dbReference type="EMBL" id="WUBS01000018">
    <property type="protein sequence ID" value="NDL65453.1"/>
    <property type="molecule type" value="Genomic_DNA"/>
</dbReference>
<evidence type="ECO:0000313" key="3">
    <source>
        <dbReference type="Proteomes" id="UP000461443"/>
    </source>
</evidence>
<evidence type="ECO:0000313" key="2">
    <source>
        <dbReference type="EMBL" id="NDL65453.1"/>
    </source>
</evidence>
<comment type="caution">
    <text evidence="2">The sequence shown here is derived from an EMBL/GenBank/DDBJ whole genome shotgun (WGS) entry which is preliminary data.</text>
</comment>
<name>A0A845SJQ0_9GAMM</name>
<reference evidence="2 3" key="1">
    <citation type="submission" date="2019-12" db="EMBL/GenBank/DDBJ databases">
        <authorList>
            <person name="Lee S.D."/>
        </authorList>
    </citation>
    <scope>NUCLEOTIDE SEQUENCE [LARGE SCALE GENOMIC DNA]</scope>
    <source>
        <strain evidence="2 3">SAP-6</strain>
    </source>
</reference>
<keyword evidence="3" id="KW-1185">Reference proteome</keyword>